<comment type="caution">
    <text evidence="3">The sequence shown here is derived from an EMBL/GenBank/DDBJ whole genome shotgun (WGS) entry which is preliminary data.</text>
</comment>
<feature type="domain" description="Helicase C-terminal" evidence="2">
    <location>
        <begin position="1435"/>
        <end position="1580"/>
    </location>
</feature>
<dbReference type="Pfam" id="PF00271">
    <property type="entry name" value="Helicase_C"/>
    <property type="match status" value="1"/>
</dbReference>
<dbReference type="EMBL" id="QYBB01000028">
    <property type="protein sequence ID" value="RYC30292.1"/>
    <property type="molecule type" value="Genomic_DNA"/>
</dbReference>
<dbReference type="Pfam" id="PF04851">
    <property type="entry name" value="ResIII"/>
    <property type="match status" value="1"/>
</dbReference>
<accession>A0A4Q2U1W4</accession>
<proteinExistence type="predicted"/>
<dbReference type="PANTHER" id="PTHR47396">
    <property type="entry name" value="TYPE I RESTRICTION ENZYME ECOKI R PROTEIN"/>
    <property type="match status" value="1"/>
</dbReference>
<dbReference type="InterPro" id="IPR027417">
    <property type="entry name" value="P-loop_NTPase"/>
</dbReference>
<dbReference type="GO" id="GO:0016787">
    <property type="term" value="F:hydrolase activity"/>
    <property type="evidence" value="ECO:0007669"/>
    <property type="project" value="InterPro"/>
</dbReference>
<dbReference type="Proteomes" id="UP000290759">
    <property type="component" value="Unassembled WGS sequence"/>
</dbReference>
<dbReference type="GO" id="GO:0004386">
    <property type="term" value="F:helicase activity"/>
    <property type="evidence" value="ECO:0007669"/>
    <property type="project" value="UniProtKB-KW"/>
</dbReference>
<dbReference type="GO" id="GO:0005829">
    <property type="term" value="C:cytosol"/>
    <property type="evidence" value="ECO:0007669"/>
    <property type="project" value="TreeGrafter"/>
</dbReference>
<keyword evidence="3" id="KW-0547">Nucleotide-binding</keyword>
<dbReference type="Gene3D" id="3.30.565.10">
    <property type="entry name" value="Histidine kinase-like ATPase, C-terminal domain"/>
    <property type="match status" value="1"/>
</dbReference>
<sequence>MSLAQVGTSYPEELVVYAEELCQQRLAAYRTAPHDAEEHANIETSVLAGGYAYRQVAELIQNAADAIADIGVSDAGNRIVVEADERGLWCANTGLPLDASGVRALLNSHASGKRAGQIGRFGLGFKSLLRLGGTIDVFSRTVCLHFDPARSRSAIRSHLGLRPGAPAPGLRLAEPGTWDEEITTAPGADRFRWASTVVFAELRAPGARSAVTAEIQAFPSEFLLFLPCDVELELRTPDSVRRLRRLTSADDTVVIEDLANERRAPQQWRVFETTVEITSQEAKEDATAVHSRDSVPLIWAAPIGGVREAGRFFAFFPTTTETRTLGILNAPWKLNSDRTSVIPGAWNAALMQSAAELIVANVSKLATPDDPGAVLDAFPRDLITANEPAAPLVNALWALLAERPILPNCDQEAVHPARLWRAPLENPELIAAWSQLASPEACESFLHPTCTATTARTGRLRQLAERLSPGGQSSDDFPRLRTAAALEWLQQIATADPGSAPDALRFADRYAATVTGWSWDQVRDSIRLILTATGSLVAAPEATLAGEADPPLQPVHPVLRSPADLTNILRHRFHLQNGEDTDWERLLIAWLERASHHEDAWAEVWKILRRMTWDEFTVQAGRHTIFVRTLAGWHPADEVIVPGALITIEDVKDVADQDRREQLKRMLLDTDFHASDTSFLVELDITEFPALRWSTAYQPETGSLADHWLRDWEKASGSAYHESLKRRPDRQLLGPEDYRLPASWQLLLLSPDRCRPRVTARFLRTLAESALSDFAPVLFRHCSRPQTWATMAFCHPFIALLKKGGVLTNSHERIAIADVLSPETTSIFSLIPSLSEHMVGLTALYTAFSVFPPTEIRAPWSACLRYAGGEDIEPQTLAAFFEAAAKEDRVPRHVCTPDGPLLISEVRMTGSHHEIALARSAGITALCLSSAASTLWMAAGARSLDKEATLDWVSESDENPTVLLLDLEPSLRDVLKLGVAGTASAVMPALMERAIGGHRSAVDWTVEKGHLLIAQNAMSENPWPVRVRILIEAAKACGWIDDDNALDKILTSGVSARRRLVAAEPSLPARLLRATGGSQALLSLYEDDVREMLRADPDRMARVTLTLYGPSLLTLPMVRHAMQEQGLEPPERWGTDAAADYIAAIGFPPEYAISPAERREAELAISGPLPLKPLHDFQAEVVASLKLLIGDSESRRRRAVISLPTGAGKTRVAAETAVREILSPQSANRLVLWIAQSDELCEQAVQCFRELWSNIGASGETLRLIRFWGGQINPSPASRGEPAVIVASIQTLTSRMNDPALSWASRPGLIVIDECHHALTPAYSVMLRWLSPDAMHDDREPPIVGLSATPFRGRSEEETKLLASRFDNRLLPGQQAELFGLLQSRGVLAEFSYTALVMNERFLLSSEEEKHLEKFNQLNETALRRLGENAQRNDRILDAIAALKRKSTLAFATSVEHAHRLAARLNVMGISAATITGETDRASRRWFIQAFQRGEVSVLCNHSALTTGFDAPATDLIVIARPVFSPALYMQMVGRGLRGPANGGKETCHIITVQDNLDAYTGKLAHNYFEQYYVPPGAVSREAS</sequence>
<evidence type="ECO:0000259" key="1">
    <source>
        <dbReference type="PROSITE" id="PS51192"/>
    </source>
</evidence>
<evidence type="ECO:0000313" key="3">
    <source>
        <dbReference type="EMBL" id="RYC30292.1"/>
    </source>
</evidence>
<reference evidence="3 4" key="2">
    <citation type="submission" date="2019-02" db="EMBL/GenBank/DDBJ databases">
        <title>'Lichenibacterium ramalinii' gen. nov. sp. nov., 'Lichenibacterium minor' gen. nov. sp. nov.</title>
        <authorList>
            <person name="Pankratov T."/>
        </authorList>
    </citation>
    <scope>NUCLEOTIDE SEQUENCE [LARGE SCALE GENOMIC DNA]</scope>
    <source>
        <strain evidence="3 4">RmlP026</strain>
    </source>
</reference>
<gene>
    <name evidence="3" type="ORF">D3273_19700</name>
</gene>
<dbReference type="InterPro" id="IPR006935">
    <property type="entry name" value="Helicase/UvrB_N"/>
</dbReference>
<keyword evidence="3" id="KW-0378">Hydrolase</keyword>
<dbReference type="PANTHER" id="PTHR47396:SF1">
    <property type="entry name" value="ATP-DEPENDENT HELICASE IRC3-RELATED"/>
    <property type="match status" value="1"/>
</dbReference>
<dbReference type="GO" id="GO:0005524">
    <property type="term" value="F:ATP binding"/>
    <property type="evidence" value="ECO:0007669"/>
    <property type="project" value="InterPro"/>
</dbReference>
<dbReference type="SUPFAM" id="SSF52540">
    <property type="entry name" value="P-loop containing nucleoside triphosphate hydrolases"/>
    <property type="match status" value="1"/>
</dbReference>
<organism evidence="3 4">
    <name type="scientific">Lichenibacterium minor</name>
    <dbReference type="NCBI Taxonomy" id="2316528"/>
    <lineage>
        <taxon>Bacteria</taxon>
        <taxon>Pseudomonadati</taxon>
        <taxon>Pseudomonadota</taxon>
        <taxon>Alphaproteobacteria</taxon>
        <taxon>Hyphomicrobiales</taxon>
        <taxon>Lichenihabitantaceae</taxon>
        <taxon>Lichenibacterium</taxon>
    </lineage>
</organism>
<dbReference type="InterPro" id="IPR001650">
    <property type="entry name" value="Helicase_C-like"/>
</dbReference>
<dbReference type="Gene3D" id="3.40.50.300">
    <property type="entry name" value="P-loop containing nucleotide triphosphate hydrolases"/>
    <property type="match status" value="2"/>
</dbReference>
<feature type="domain" description="Helicase ATP-binding" evidence="1">
    <location>
        <begin position="1190"/>
        <end position="1368"/>
    </location>
</feature>
<keyword evidence="3" id="KW-0347">Helicase</keyword>
<dbReference type="NCBIfam" id="NF047352">
    <property type="entry name" value="P_loop_sacsin"/>
    <property type="match status" value="1"/>
</dbReference>
<dbReference type="SMART" id="SM00490">
    <property type="entry name" value="HELICc"/>
    <property type="match status" value="1"/>
</dbReference>
<dbReference type="PROSITE" id="PS51194">
    <property type="entry name" value="HELICASE_CTER"/>
    <property type="match status" value="1"/>
</dbReference>
<dbReference type="SUPFAM" id="SSF55874">
    <property type="entry name" value="ATPase domain of HSP90 chaperone/DNA topoisomerase II/histidine kinase"/>
    <property type="match status" value="1"/>
</dbReference>
<name>A0A4Q2U1W4_9HYPH</name>
<dbReference type="InterPro" id="IPR036890">
    <property type="entry name" value="HATPase_C_sf"/>
</dbReference>
<dbReference type="InterPro" id="IPR050742">
    <property type="entry name" value="Helicase_Restrict-Modif_Enz"/>
</dbReference>
<dbReference type="PROSITE" id="PS51192">
    <property type="entry name" value="HELICASE_ATP_BIND_1"/>
    <property type="match status" value="1"/>
</dbReference>
<evidence type="ECO:0000259" key="2">
    <source>
        <dbReference type="PROSITE" id="PS51194"/>
    </source>
</evidence>
<protein>
    <submittedName>
        <fullName evidence="3">DEAD/DEAH box helicase</fullName>
    </submittedName>
</protein>
<reference evidence="3 4" key="1">
    <citation type="submission" date="2018-12" db="EMBL/GenBank/DDBJ databases">
        <authorList>
            <person name="Grouzdev D.S."/>
            <person name="Krutkina M.S."/>
        </authorList>
    </citation>
    <scope>NUCLEOTIDE SEQUENCE [LARGE SCALE GENOMIC DNA]</scope>
    <source>
        <strain evidence="3 4">RmlP026</strain>
    </source>
</reference>
<keyword evidence="3" id="KW-0067">ATP-binding</keyword>
<keyword evidence="4" id="KW-1185">Reference proteome</keyword>
<dbReference type="InterPro" id="IPR014001">
    <property type="entry name" value="Helicase_ATP-bd"/>
</dbReference>
<dbReference type="SMART" id="SM00487">
    <property type="entry name" value="DEXDc"/>
    <property type="match status" value="1"/>
</dbReference>
<dbReference type="GO" id="GO:0003677">
    <property type="term" value="F:DNA binding"/>
    <property type="evidence" value="ECO:0007669"/>
    <property type="project" value="InterPro"/>
</dbReference>
<dbReference type="OrthoDB" id="5194627at2"/>
<evidence type="ECO:0000313" key="4">
    <source>
        <dbReference type="Proteomes" id="UP000290759"/>
    </source>
</evidence>